<protein>
    <submittedName>
        <fullName evidence="7">Translocation/assembly module TamB domain-containing protein</fullName>
    </submittedName>
</protein>
<proteinExistence type="predicted"/>
<keyword evidence="4" id="KW-0472">Membrane</keyword>
<evidence type="ECO:0000256" key="2">
    <source>
        <dbReference type="ARBA" id="ARBA00022692"/>
    </source>
</evidence>
<feature type="domain" description="Translocation and assembly module TamB C-terminal" evidence="6">
    <location>
        <begin position="1109"/>
        <end position="1475"/>
    </location>
</feature>
<keyword evidence="2" id="KW-0812">Transmembrane</keyword>
<comment type="subcellular location">
    <subcellularLocation>
        <location evidence="1">Membrane</location>
        <topology evidence="1">Single-pass membrane protein</topology>
    </subcellularLocation>
</comment>
<accession>A0A952FLI0</accession>
<dbReference type="PANTHER" id="PTHR36985">
    <property type="entry name" value="TRANSLOCATION AND ASSEMBLY MODULE SUBUNIT TAMB"/>
    <property type="match status" value="1"/>
</dbReference>
<dbReference type="EMBL" id="JAEKLZ010000110">
    <property type="protein sequence ID" value="MBW8724489.1"/>
    <property type="molecule type" value="Genomic_DNA"/>
</dbReference>
<evidence type="ECO:0000259" key="6">
    <source>
        <dbReference type="Pfam" id="PF04357"/>
    </source>
</evidence>
<keyword evidence="3" id="KW-1133">Transmembrane helix</keyword>
<evidence type="ECO:0000313" key="8">
    <source>
        <dbReference type="Proteomes" id="UP000700706"/>
    </source>
</evidence>
<dbReference type="GO" id="GO:0005886">
    <property type="term" value="C:plasma membrane"/>
    <property type="evidence" value="ECO:0007669"/>
    <property type="project" value="InterPro"/>
</dbReference>
<feature type="region of interest" description="Disordered" evidence="5">
    <location>
        <begin position="1210"/>
        <end position="1248"/>
    </location>
</feature>
<organism evidence="7 8">
    <name type="scientific">Inquilinus limosus</name>
    <dbReference type="NCBI Taxonomy" id="171674"/>
    <lineage>
        <taxon>Bacteria</taxon>
        <taxon>Pseudomonadati</taxon>
        <taxon>Pseudomonadota</taxon>
        <taxon>Alphaproteobacteria</taxon>
        <taxon>Rhodospirillales</taxon>
        <taxon>Rhodospirillaceae</taxon>
        <taxon>Inquilinus</taxon>
    </lineage>
</organism>
<dbReference type="Pfam" id="PF04357">
    <property type="entry name" value="TamB"/>
    <property type="match status" value="1"/>
</dbReference>
<evidence type="ECO:0000256" key="4">
    <source>
        <dbReference type="ARBA" id="ARBA00023136"/>
    </source>
</evidence>
<evidence type="ECO:0000256" key="3">
    <source>
        <dbReference type="ARBA" id="ARBA00022989"/>
    </source>
</evidence>
<evidence type="ECO:0000256" key="5">
    <source>
        <dbReference type="SAM" id="MobiDB-lite"/>
    </source>
</evidence>
<evidence type="ECO:0000313" key="7">
    <source>
        <dbReference type="EMBL" id="MBW8724489.1"/>
    </source>
</evidence>
<reference evidence="7" key="1">
    <citation type="submission" date="2020-06" db="EMBL/GenBank/DDBJ databases">
        <title>Stable isotope informed genome-resolved metagenomics uncovers potential trophic interactions in rhizosphere soil.</title>
        <authorList>
            <person name="Starr E.P."/>
            <person name="Shi S."/>
            <person name="Blazewicz S.J."/>
            <person name="Koch B.J."/>
            <person name="Probst A.J."/>
            <person name="Hungate B.A."/>
            <person name="Pett-Ridge J."/>
            <person name="Firestone M.K."/>
            <person name="Banfield J.F."/>
        </authorList>
    </citation>
    <scope>NUCLEOTIDE SEQUENCE</scope>
    <source>
        <strain evidence="7">YM_69_17</strain>
    </source>
</reference>
<comment type="caution">
    <text evidence="7">The sequence shown here is derived from an EMBL/GenBank/DDBJ whole genome shotgun (WGS) entry which is preliminary data.</text>
</comment>
<dbReference type="Proteomes" id="UP000700706">
    <property type="component" value="Unassembled WGS sequence"/>
</dbReference>
<name>A0A952FLI0_9PROT</name>
<evidence type="ECO:0000256" key="1">
    <source>
        <dbReference type="ARBA" id="ARBA00004167"/>
    </source>
</evidence>
<dbReference type="InterPro" id="IPR007452">
    <property type="entry name" value="TamB_C"/>
</dbReference>
<sequence>MRALRILLIVLAVIIGLPVALLLIVFAAAQTGPGKRLIADQAGSLASSPEMQVSVGAIEGFVPFDMTVRAALLRRTLRVDAVEAGTITVDRLPAGGAEPEPEPSSSGFSLPRLPVDIRLDRLNVERIAVGPAIAGLAATLSVAGDAQLGDPSQGLAANLAVRRLDGAAGDITARLAFIPSTEQLDVAVSVQEPPGGLIAGMAQFPGQPPVDLKLNGTGTLRDWRATLSGKVGDLGGVEGQARIEPGEGRRRLTVDLNADAARLVPAALAATAAPLLQGRTTLKVEAEIADAGPITIRQLDAKAAAANVSVTGSVNPTGNQVDLAYTLQAGAAAGFTTLLPPGTGWESLAVEGTAKGALDAPVVVAAIRGTGLRQAPYGAGTLAVDLTATPQGKISDPEIPIGLHVTASADGLALGDPLLETAAGHTLQLPQGKISDPEIPIGLHVTASADGLALGDPLLETAAGHTLQLSFDGSATQSGKAVIDRLETRLDGAVLTASGQGDAMAPSGAGTLHLTYADLGRFSGLVGQPISGALDLTVKPTLAANGAATLEWSGTIAEPSAEATPTAAVLGREATLNGRVERDAGGKITVSGVSVKGDKASLDASGSLDGDAIEGRIKAALGSLAAVSPGVEGAVSVDTALSGSVGALGVKGQVVAEGVKTAGHTVEHLTVDLDAAGLPSAPAGTVKLAGTVDGKPATGNIVLGQQPDGGIDISTLVLDVAGIKADGNAAVAADGKPVGGTIRLGVADLGVVGAFIGQALRGQLDATLTLDPTAGAKIDLTARRVAYADQAQLGEIRLTGTMLDPMADSRRIQDGRLLVTNATASGTPISRAELTADGTMQQLALKLQAATGYGTADMVADIGLNGDETVVGLKSLAVRQSGQSVTLSKPATIRAGPAGVDLGTIDLAVGGGGSVSLSGKAGDALDLRARIARLPLGLASIASPGLALQGQLNGEATITGSAADPSGKFSLKVSGAKMGGLNTAGLPAIDATADGTLGGQRVTVTSRVTAGRARLDLQAAVPLGGGAISGSAKGQVELAMFNDFLAAGADRIGGPLSLDVKIEGTPDKPQASGTVTLRNGSYQNSEYGVRLQNIDATVTGAGDSFRLSSLSAKTPGGGTISGSGSVTLGANGSLPIDMRIQTANALLVSSDLATVHADSDLTMSGDLSADSLLKGSIKLRQAVIQIPDSFPVSVTPIPVRQVNAPPEIAARLKDQQPPPSARRASARAPRQVAPQKPPSQTSLDITVDAPNQLYVRGQGIDAEMQGQLHIVGTTTTPDIQGGFEMRRGTISKFGQRLDFERGRITFDGGVVTDPRLDFLASSRAGDVTANIEIGGYASKPKLTLSSSPELPQDEVLSRLLFGQATGQLSPTQAIQLAQAAAEMAGVGGGGTGLLGGIQKSLGLDQLDFNTDASGGSAVGLGRYLTKGVRVGVEQGIDAGSTRATVTIDITDNIKGKAEAGGDSGGGVGVTMEWDY</sequence>
<gene>
    <name evidence="7" type="ORF">JF625_04945</name>
</gene>
<dbReference type="PANTHER" id="PTHR36985:SF1">
    <property type="entry name" value="TRANSLOCATION AND ASSEMBLY MODULE SUBUNIT TAMB"/>
    <property type="match status" value="1"/>
</dbReference>
<feature type="compositionally biased region" description="Low complexity" evidence="5">
    <location>
        <begin position="1221"/>
        <end position="1234"/>
    </location>
</feature>
<dbReference type="GO" id="GO:0009306">
    <property type="term" value="P:protein secretion"/>
    <property type="evidence" value="ECO:0007669"/>
    <property type="project" value="InterPro"/>
</dbReference>